<feature type="compositionally biased region" description="Acidic residues" evidence="2">
    <location>
        <begin position="145"/>
        <end position="165"/>
    </location>
</feature>
<dbReference type="Gene3D" id="2.20.70.10">
    <property type="match status" value="1"/>
</dbReference>
<dbReference type="PANTHER" id="PTHR15377">
    <property type="entry name" value="TRANSCRIPTION ELONGATION REGULATOR 1"/>
    <property type="match status" value="1"/>
</dbReference>
<evidence type="ECO:0000259" key="3">
    <source>
        <dbReference type="PROSITE" id="PS50020"/>
    </source>
</evidence>
<protein>
    <recommendedName>
        <fullName evidence="3">WW domain-containing protein</fullName>
    </recommendedName>
</protein>
<feature type="region of interest" description="Disordered" evidence="2">
    <location>
        <begin position="90"/>
        <end position="170"/>
    </location>
</feature>
<feature type="region of interest" description="Disordered" evidence="2">
    <location>
        <begin position="1"/>
        <end position="29"/>
    </location>
</feature>
<dbReference type="Pfam" id="PF01846">
    <property type="entry name" value="FF"/>
    <property type="match status" value="1"/>
</dbReference>
<feature type="compositionally biased region" description="Basic and acidic residues" evidence="2">
    <location>
        <begin position="129"/>
        <end position="144"/>
    </location>
</feature>
<reference evidence="4" key="1">
    <citation type="submission" date="2014-03" db="EMBL/GenBank/DDBJ databases">
        <authorList>
            <person name="Casaregola S."/>
        </authorList>
    </citation>
    <scope>NUCLEOTIDE SEQUENCE [LARGE SCALE GENOMIC DNA]</scope>
    <source>
        <strain evidence="4">CLIB 918</strain>
    </source>
</reference>
<evidence type="ECO:0000256" key="1">
    <source>
        <dbReference type="ARBA" id="ARBA00022737"/>
    </source>
</evidence>
<dbReference type="GO" id="GO:0003712">
    <property type="term" value="F:transcription coregulator activity"/>
    <property type="evidence" value="ECO:0007669"/>
    <property type="project" value="TreeGrafter"/>
</dbReference>
<dbReference type="InterPro" id="IPR036020">
    <property type="entry name" value="WW_dom_sf"/>
</dbReference>
<organism evidence="4 5">
    <name type="scientific">Geotrichum candidum</name>
    <name type="common">Oospora lactis</name>
    <name type="synonym">Dipodascus geotrichum</name>
    <dbReference type="NCBI Taxonomy" id="1173061"/>
    <lineage>
        <taxon>Eukaryota</taxon>
        <taxon>Fungi</taxon>
        <taxon>Dikarya</taxon>
        <taxon>Ascomycota</taxon>
        <taxon>Saccharomycotina</taxon>
        <taxon>Dipodascomycetes</taxon>
        <taxon>Dipodascales</taxon>
        <taxon>Dipodascaceae</taxon>
        <taxon>Geotrichum</taxon>
    </lineage>
</organism>
<dbReference type="InterPro" id="IPR036517">
    <property type="entry name" value="FF_domain_sf"/>
</dbReference>
<dbReference type="OrthoDB" id="410044at2759"/>
<dbReference type="Gene3D" id="1.10.10.440">
    <property type="entry name" value="FF domain"/>
    <property type="match status" value="1"/>
</dbReference>
<dbReference type="InterPro" id="IPR001202">
    <property type="entry name" value="WW_dom"/>
</dbReference>
<dbReference type="InterPro" id="IPR002713">
    <property type="entry name" value="FF_domain"/>
</dbReference>
<dbReference type="GO" id="GO:0005634">
    <property type="term" value="C:nucleus"/>
    <property type="evidence" value="ECO:0007669"/>
    <property type="project" value="TreeGrafter"/>
</dbReference>
<feature type="compositionally biased region" description="Basic and acidic residues" evidence="2">
    <location>
        <begin position="20"/>
        <end position="29"/>
    </location>
</feature>
<feature type="compositionally biased region" description="Low complexity" evidence="2">
    <location>
        <begin position="100"/>
        <end position="111"/>
    </location>
</feature>
<dbReference type="PROSITE" id="PS50020">
    <property type="entry name" value="WW_DOMAIN_2"/>
    <property type="match status" value="1"/>
</dbReference>
<gene>
    <name evidence="4" type="ORF">BN980_GECA05s06346g</name>
</gene>
<dbReference type="GO" id="GO:0070063">
    <property type="term" value="F:RNA polymerase binding"/>
    <property type="evidence" value="ECO:0007669"/>
    <property type="project" value="InterPro"/>
</dbReference>
<sequence length="371" mass="43265">MSTEYQQVNGPPAKRRKFEKRSPDRPRLKLELPGTDWVLVFLRSGRQFVHNSKTGESLWTPPEDVQDIIDRVDTDELILLVARARGLKLKSDKKKKKQEQAPQEQPVQSQPENKENNQEESVIGSDQPKVQDRQIVIEEAHESEEGSDIEYENSDSDAQPDDADDVSSPGEDLAWLDEEIPDADIEGEDIDPRVTFMQLLDDNYPPLNPYSEWDLEYPKIIDDDRYGVYDTMRERKEAFDAWATQKIAWLKAEQQKAQADTSASSIEDKASKDETVKFLRFIAKNYKPKYYFVDFKRKFRKLDEFEKSKLKNDEKEALFRTFSINFKKPETERIKNFQALLESHDSNDIALLRDPKYYVVSEEIRNSIINS</sequence>
<dbReference type="PANTHER" id="PTHR15377:SF3">
    <property type="entry name" value="WW DOMAIN-CONTAINING PROTEIN"/>
    <property type="match status" value="1"/>
</dbReference>
<dbReference type="InterPro" id="IPR045148">
    <property type="entry name" value="TCRG1-like"/>
</dbReference>
<evidence type="ECO:0000256" key="2">
    <source>
        <dbReference type="SAM" id="MobiDB-lite"/>
    </source>
</evidence>
<dbReference type="Proteomes" id="UP000242525">
    <property type="component" value="Unassembled WGS sequence"/>
</dbReference>
<dbReference type="STRING" id="1173061.A0A0J9X9A8"/>
<comment type="caution">
    <text evidence="4">The sequence shown here is derived from an EMBL/GenBank/DDBJ whole genome shotgun (WGS) entry which is preliminary data.</text>
</comment>
<name>A0A0J9X9A8_GEOCN</name>
<accession>A0A0J9X9A8</accession>
<evidence type="ECO:0000313" key="5">
    <source>
        <dbReference type="Proteomes" id="UP000242525"/>
    </source>
</evidence>
<dbReference type="SMART" id="SM00441">
    <property type="entry name" value="FF"/>
    <property type="match status" value="1"/>
</dbReference>
<dbReference type="EMBL" id="CCBN010000005">
    <property type="protein sequence ID" value="CDO53734.1"/>
    <property type="molecule type" value="Genomic_DNA"/>
</dbReference>
<dbReference type="SUPFAM" id="SSF51045">
    <property type="entry name" value="WW domain"/>
    <property type="match status" value="1"/>
</dbReference>
<evidence type="ECO:0000313" key="4">
    <source>
        <dbReference type="EMBL" id="CDO53734.1"/>
    </source>
</evidence>
<dbReference type="SUPFAM" id="SSF81698">
    <property type="entry name" value="FF domain"/>
    <property type="match status" value="1"/>
</dbReference>
<feature type="domain" description="WW" evidence="3">
    <location>
        <begin position="37"/>
        <end position="64"/>
    </location>
</feature>
<proteinExistence type="predicted"/>
<keyword evidence="5" id="KW-1185">Reference proteome</keyword>
<dbReference type="AlphaFoldDB" id="A0A0J9X9A8"/>
<keyword evidence="1" id="KW-0677">Repeat</keyword>